<dbReference type="Gramene" id="HORVU.MOREX.r3.3HG0241310.1">
    <property type="protein sequence ID" value="HORVU.MOREX.r3.3HG0241310.1"/>
    <property type="gene ID" value="HORVU.MOREX.r3.3HG0241310"/>
</dbReference>
<dbReference type="Gramene" id="HORVU.MOREX.r2.3HG0200330.1">
    <property type="protein sequence ID" value="HORVU.MOREX.r2.3HG0200330.1"/>
    <property type="gene ID" value="HORVU.MOREX.r2.3HG0200330"/>
</dbReference>
<evidence type="ECO:0000256" key="6">
    <source>
        <dbReference type="PROSITE-ProRule" id="PRU00723"/>
    </source>
</evidence>
<dbReference type="PANTHER" id="PTHR12547:SF167">
    <property type="entry name" value="ZINC FINGER CCCH DOMAIN-CONTAINING PROTEIN 1"/>
    <property type="match status" value="1"/>
</dbReference>
<reference evidence="9" key="3">
    <citation type="submission" date="2022-01" db="UniProtKB">
        <authorList>
            <consortium name="EnsemblPlants"/>
        </authorList>
    </citation>
    <scope>IDENTIFICATION</scope>
    <source>
        <strain evidence="9">subsp. vulgare</strain>
    </source>
</reference>
<dbReference type="GeneID" id="123443041"/>
<dbReference type="EnsemblPlants" id="HORVU.MOREX.r3.3HG0241310.1">
    <property type="protein sequence ID" value="HORVU.MOREX.r3.3HG0241310.1"/>
    <property type="gene ID" value="HORVU.MOREX.r3.3HG0241310"/>
</dbReference>
<feature type="region of interest" description="Disordered" evidence="7">
    <location>
        <begin position="162"/>
        <end position="212"/>
    </location>
</feature>
<dbReference type="GO" id="GO:0010468">
    <property type="term" value="P:regulation of gene expression"/>
    <property type="evidence" value="ECO:0007669"/>
    <property type="project" value="UniProtKB-ARBA"/>
</dbReference>
<dbReference type="InterPro" id="IPR036855">
    <property type="entry name" value="Znf_CCCH_sf"/>
</dbReference>
<evidence type="ECO:0000256" key="4">
    <source>
        <dbReference type="ARBA" id="ARBA00022833"/>
    </source>
</evidence>
<dbReference type="GO" id="GO:0008270">
    <property type="term" value="F:zinc ion binding"/>
    <property type="evidence" value="ECO:0007669"/>
    <property type="project" value="UniProtKB-KW"/>
</dbReference>
<dbReference type="Pfam" id="PF00642">
    <property type="entry name" value="zf-CCCH"/>
    <property type="match status" value="1"/>
</dbReference>
<sequence>MEGEDHAAANAFNGAPTRRWAEDVIVLSSGRPPRSVEAVVVVNGEADGQGQHEEAPPERLYFKTRLCEKYEVTGRCMYEDACTFAHGRAELRPPVPPPSHAFAGGGRFVNGGGKVCFNFRDTGACHFGDKCAFPHAAAPATPGHAIRLTGGGDQRVLTDDWGSATPPARQTPGPRYAAPGSARAYPYPPVLPRDRLGQTMPEENGGKKPNRLMLMSQGKIAGIYGDWLDEED</sequence>
<reference evidence="10" key="1">
    <citation type="journal article" date="2012" name="Nature">
        <title>A physical, genetic and functional sequence assembly of the barley genome.</title>
        <authorList>
            <consortium name="The International Barley Genome Sequencing Consortium"/>
            <person name="Mayer K.F."/>
            <person name="Waugh R."/>
            <person name="Brown J.W."/>
            <person name="Schulman A."/>
            <person name="Langridge P."/>
            <person name="Platzer M."/>
            <person name="Fincher G.B."/>
            <person name="Muehlbauer G.J."/>
            <person name="Sato K."/>
            <person name="Close T.J."/>
            <person name="Wise R.P."/>
            <person name="Stein N."/>
        </authorList>
    </citation>
    <scope>NUCLEOTIDE SEQUENCE [LARGE SCALE GENOMIC DNA]</scope>
    <source>
        <strain evidence="10">cv. Morex</strain>
    </source>
</reference>
<keyword evidence="10" id="KW-1185">Reference proteome</keyword>
<dbReference type="GO" id="GO:0051252">
    <property type="term" value="P:regulation of RNA metabolic process"/>
    <property type="evidence" value="ECO:0007669"/>
    <property type="project" value="UniProtKB-ARBA"/>
</dbReference>
<dbReference type="GO" id="GO:0003729">
    <property type="term" value="F:mRNA binding"/>
    <property type="evidence" value="ECO:0007669"/>
    <property type="project" value="InterPro"/>
</dbReference>
<keyword evidence="4 6" id="KW-0862">Zinc</keyword>
<feature type="domain" description="C3H1-type" evidence="8">
    <location>
        <begin position="110"/>
        <end position="138"/>
    </location>
</feature>
<accession>A0A8I6X3W7</accession>
<organism evidence="9 10">
    <name type="scientific">Hordeum vulgare subsp. vulgare</name>
    <name type="common">Domesticated barley</name>
    <dbReference type="NCBI Taxonomy" id="112509"/>
    <lineage>
        <taxon>Eukaryota</taxon>
        <taxon>Viridiplantae</taxon>
        <taxon>Streptophyta</taxon>
        <taxon>Embryophyta</taxon>
        <taxon>Tracheophyta</taxon>
        <taxon>Spermatophyta</taxon>
        <taxon>Magnoliopsida</taxon>
        <taxon>Liliopsida</taxon>
        <taxon>Poales</taxon>
        <taxon>Poaceae</taxon>
        <taxon>BOP clade</taxon>
        <taxon>Pooideae</taxon>
        <taxon>Triticodae</taxon>
        <taxon>Triticeae</taxon>
        <taxon>Hordeinae</taxon>
        <taxon>Hordeum</taxon>
    </lineage>
</organism>
<keyword evidence="3 6" id="KW-0863">Zinc-finger</keyword>
<evidence type="ECO:0000256" key="2">
    <source>
        <dbReference type="ARBA" id="ARBA00022737"/>
    </source>
</evidence>
<dbReference type="PROSITE" id="PS50103">
    <property type="entry name" value="ZF_C3H1"/>
    <property type="match status" value="2"/>
</dbReference>
<dbReference type="AlphaFoldDB" id="A0A8I6X3W7"/>
<evidence type="ECO:0000256" key="5">
    <source>
        <dbReference type="ARBA" id="ARBA00023125"/>
    </source>
</evidence>
<evidence type="ECO:0000313" key="9">
    <source>
        <dbReference type="EnsemblPlants" id="HORVU.MOREX.r3.3HG0241310.1"/>
    </source>
</evidence>
<dbReference type="GO" id="GO:0003677">
    <property type="term" value="F:DNA binding"/>
    <property type="evidence" value="ECO:0007669"/>
    <property type="project" value="UniProtKB-KW"/>
</dbReference>
<feature type="domain" description="C3H1-type" evidence="8">
    <location>
        <begin position="61"/>
        <end position="89"/>
    </location>
</feature>
<dbReference type="SMART" id="SM00356">
    <property type="entry name" value="ZnF_C3H1"/>
    <property type="match status" value="2"/>
</dbReference>
<evidence type="ECO:0000256" key="7">
    <source>
        <dbReference type="SAM" id="MobiDB-lite"/>
    </source>
</evidence>
<keyword evidence="2" id="KW-0677">Repeat</keyword>
<gene>
    <name evidence="9" type="primary">LOC123443041</name>
</gene>
<dbReference type="OrthoDB" id="410307at2759"/>
<feature type="zinc finger region" description="C3H1-type" evidence="6">
    <location>
        <begin position="61"/>
        <end position="89"/>
    </location>
</feature>
<reference evidence="9" key="2">
    <citation type="submission" date="2020-10" db="EMBL/GenBank/DDBJ databases">
        <authorList>
            <person name="Scholz U."/>
            <person name="Mascher M."/>
            <person name="Fiebig A."/>
        </authorList>
    </citation>
    <scope>NUCLEOTIDE SEQUENCE [LARGE SCALE GENOMIC DNA]</scope>
    <source>
        <strain evidence="9">cv. Morex</strain>
    </source>
</reference>
<dbReference type="FunFam" id="4.10.1000.10:FF:000003">
    <property type="entry name" value="Zinc finger CCCH domain-containing protein"/>
    <property type="match status" value="1"/>
</dbReference>
<dbReference type="SUPFAM" id="SSF90229">
    <property type="entry name" value="CCCH zinc finger"/>
    <property type="match status" value="2"/>
</dbReference>
<keyword evidence="5" id="KW-0238">DNA-binding</keyword>
<evidence type="ECO:0000313" key="10">
    <source>
        <dbReference type="Proteomes" id="UP000011116"/>
    </source>
</evidence>
<dbReference type="KEGG" id="hvg:123443041"/>
<dbReference type="Proteomes" id="UP000011116">
    <property type="component" value="Chromosome 3H"/>
</dbReference>
<evidence type="ECO:0000256" key="1">
    <source>
        <dbReference type="ARBA" id="ARBA00022723"/>
    </source>
</evidence>
<proteinExistence type="predicted"/>
<dbReference type="InterPro" id="IPR045877">
    <property type="entry name" value="ZFP36-like"/>
</dbReference>
<keyword evidence="1 6" id="KW-0479">Metal-binding</keyword>
<evidence type="ECO:0000259" key="8">
    <source>
        <dbReference type="PROSITE" id="PS50103"/>
    </source>
</evidence>
<feature type="zinc finger region" description="C3H1-type" evidence="6">
    <location>
        <begin position="110"/>
        <end position="138"/>
    </location>
</feature>
<protein>
    <recommendedName>
        <fullName evidence="8">C3H1-type domain-containing protein</fullName>
    </recommendedName>
</protein>
<dbReference type="PANTHER" id="PTHR12547">
    <property type="entry name" value="CCCH ZINC FINGER/TIS11-RELATED"/>
    <property type="match status" value="1"/>
</dbReference>
<dbReference type="Gene3D" id="4.10.1000.10">
    <property type="entry name" value="Zinc finger, CCCH-type"/>
    <property type="match status" value="1"/>
</dbReference>
<dbReference type="InterPro" id="IPR000571">
    <property type="entry name" value="Znf_CCCH"/>
</dbReference>
<dbReference type="RefSeq" id="XP_044975203.1">
    <property type="nucleotide sequence ID" value="XM_045119268.1"/>
</dbReference>
<name>A0A8I6X3W7_HORVV</name>
<evidence type="ECO:0000256" key="3">
    <source>
        <dbReference type="ARBA" id="ARBA00022771"/>
    </source>
</evidence>